<feature type="chain" id="PRO_5026053415" description="DUF1579 domain-containing protein" evidence="1">
    <location>
        <begin position="29"/>
        <end position="180"/>
    </location>
</feature>
<dbReference type="RefSeq" id="WP_158765625.1">
    <property type="nucleotide sequence ID" value="NZ_CP047045.1"/>
</dbReference>
<reference evidence="3" key="1">
    <citation type="submission" date="2019-12" db="EMBL/GenBank/DDBJ databases">
        <title>Complete genome of Terracaulis silvestris 0127_4.</title>
        <authorList>
            <person name="Vieira S."/>
            <person name="Riedel T."/>
            <person name="Sproer C."/>
            <person name="Pascual J."/>
            <person name="Boedeker C."/>
            <person name="Overmann J."/>
        </authorList>
    </citation>
    <scope>NUCLEOTIDE SEQUENCE [LARGE SCALE GENOMIC DNA]</scope>
    <source>
        <strain evidence="3">0127_4</strain>
    </source>
</reference>
<dbReference type="KEGG" id="tsv:DSM104635_01535"/>
<evidence type="ECO:0000256" key="1">
    <source>
        <dbReference type="SAM" id="SignalP"/>
    </source>
</evidence>
<keyword evidence="3" id="KW-1185">Reference proteome</keyword>
<accession>A0A6I6MI50</accession>
<organism evidence="2 3">
    <name type="scientific">Terricaulis silvestris</name>
    <dbReference type="NCBI Taxonomy" id="2686094"/>
    <lineage>
        <taxon>Bacteria</taxon>
        <taxon>Pseudomonadati</taxon>
        <taxon>Pseudomonadota</taxon>
        <taxon>Alphaproteobacteria</taxon>
        <taxon>Caulobacterales</taxon>
        <taxon>Caulobacteraceae</taxon>
        <taxon>Terricaulis</taxon>
    </lineage>
</organism>
<keyword evidence="1" id="KW-0732">Signal</keyword>
<gene>
    <name evidence="2" type="ORF">DSM104635_01535</name>
</gene>
<dbReference type="AlphaFoldDB" id="A0A6I6MI50"/>
<dbReference type="EMBL" id="CP047045">
    <property type="protein sequence ID" value="QGZ94705.1"/>
    <property type="molecule type" value="Genomic_DNA"/>
</dbReference>
<feature type="signal peptide" evidence="1">
    <location>
        <begin position="1"/>
        <end position="28"/>
    </location>
</feature>
<sequence length="180" mass="20169">MVATRRVAMLALTAMMLGVGTSGSRAYAQPGPLRPEQAFQTLKSFVGDWQGVTESERQFQVSYRLTANDTVLVETWTMSPTPQSMTVDHMDGNALIATHYCPQGNQPRLQYRPETSNERLHFTFRDATNLPDANVAHQHEFWIRRHADGTFARNETYLENGEPGSETAIFTRIPAPANTP</sequence>
<proteinExistence type="predicted"/>
<name>A0A6I6MI50_9CAUL</name>
<protein>
    <recommendedName>
        <fullName evidence="4">DUF1579 domain-containing protein</fullName>
    </recommendedName>
</protein>
<dbReference type="Proteomes" id="UP000431269">
    <property type="component" value="Chromosome"/>
</dbReference>
<evidence type="ECO:0000313" key="2">
    <source>
        <dbReference type="EMBL" id="QGZ94705.1"/>
    </source>
</evidence>
<evidence type="ECO:0008006" key="4">
    <source>
        <dbReference type="Google" id="ProtNLM"/>
    </source>
</evidence>
<evidence type="ECO:0000313" key="3">
    <source>
        <dbReference type="Proteomes" id="UP000431269"/>
    </source>
</evidence>